<dbReference type="CDD" id="cd00773">
    <property type="entry name" value="HisRS-like_core"/>
    <property type="match status" value="1"/>
</dbReference>
<feature type="binding site" evidence="10">
    <location>
        <position position="128"/>
    </location>
    <ligand>
        <name>L-histidine</name>
        <dbReference type="ChEBI" id="CHEBI:57595"/>
    </ligand>
</feature>
<keyword evidence="6 9" id="KW-0648">Protein biosynthesis</keyword>
<dbReference type="InterPro" id="IPR004516">
    <property type="entry name" value="HisRS/HisZ"/>
</dbReference>
<evidence type="ECO:0000256" key="8">
    <source>
        <dbReference type="ARBA" id="ARBA00047639"/>
    </source>
</evidence>
<dbReference type="CDD" id="cd00859">
    <property type="entry name" value="HisRS_anticodon"/>
    <property type="match status" value="1"/>
</dbReference>
<dbReference type="InterPro" id="IPR041715">
    <property type="entry name" value="HisRS-like_core"/>
</dbReference>
<protein>
    <recommendedName>
        <fullName evidence="9">Histidine--tRNA ligase</fullName>
        <ecNumber evidence="9">6.1.1.21</ecNumber>
    </recommendedName>
    <alternativeName>
        <fullName evidence="9">Histidyl-tRNA synthetase</fullName>
        <shortName evidence="9">HisRS</shortName>
    </alternativeName>
</protein>
<comment type="catalytic activity">
    <reaction evidence="8 9">
        <text>tRNA(His) + L-histidine + ATP = L-histidyl-tRNA(His) + AMP + diphosphate + H(+)</text>
        <dbReference type="Rhea" id="RHEA:17313"/>
        <dbReference type="Rhea" id="RHEA-COMP:9665"/>
        <dbReference type="Rhea" id="RHEA-COMP:9689"/>
        <dbReference type="ChEBI" id="CHEBI:15378"/>
        <dbReference type="ChEBI" id="CHEBI:30616"/>
        <dbReference type="ChEBI" id="CHEBI:33019"/>
        <dbReference type="ChEBI" id="CHEBI:57595"/>
        <dbReference type="ChEBI" id="CHEBI:78442"/>
        <dbReference type="ChEBI" id="CHEBI:78527"/>
        <dbReference type="ChEBI" id="CHEBI:456215"/>
        <dbReference type="EC" id="6.1.1.21"/>
    </reaction>
</comment>
<dbReference type="InterPro" id="IPR015807">
    <property type="entry name" value="His-tRNA-ligase"/>
</dbReference>
<keyword evidence="9" id="KW-0963">Cytoplasm</keyword>
<evidence type="ECO:0000313" key="13">
    <source>
        <dbReference type="Proteomes" id="UP000316426"/>
    </source>
</evidence>
<feature type="binding site" evidence="10">
    <location>
        <position position="279"/>
    </location>
    <ligand>
        <name>L-histidine</name>
        <dbReference type="ChEBI" id="CHEBI:57595"/>
    </ligand>
</feature>
<feature type="domain" description="Aminoacyl-transfer RNA synthetases class-II family profile" evidence="11">
    <location>
        <begin position="26"/>
        <end position="348"/>
    </location>
</feature>
<evidence type="ECO:0000256" key="10">
    <source>
        <dbReference type="PIRSR" id="PIRSR001549-1"/>
    </source>
</evidence>
<dbReference type="PIRSF" id="PIRSF001549">
    <property type="entry name" value="His-tRNA_synth"/>
    <property type="match status" value="1"/>
</dbReference>
<feature type="binding site" evidence="10">
    <location>
        <position position="132"/>
    </location>
    <ligand>
        <name>L-histidine</name>
        <dbReference type="ChEBI" id="CHEBI:57595"/>
    </ligand>
</feature>
<dbReference type="PANTHER" id="PTHR11476:SF7">
    <property type="entry name" value="HISTIDINE--TRNA LIGASE"/>
    <property type="match status" value="1"/>
</dbReference>
<keyword evidence="4 9" id="KW-0547">Nucleotide-binding</keyword>
<proteinExistence type="inferred from homology"/>
<dbReference type="Pfam" id="PF13393">
    <property type="entry name" value="tRNA-synt_His"/>
    <property type="match status" value="1"/>
</dbReference>
<dbReference type="GO" id="GO:0005524">
    <property type="term" value="F:ATP binding"/>
    <property type="evidence" value="ECO:0007669"/>
    <property type="project" value="UniProtKB-UniRule"/>
</dbReference>
<organism evidence="12 13">
    <name type="scientific">Botrimarina mediterranea</name>
    <dbReference type="NCBI Taxonomy" id="2528022"/>
    <lineage>
        <taxon>Bacteria</taxon>
        <taxon>Pseudomonadati</taxon>
        <taxon>Planctomycetota</taxon>
        <taxon>Planctomycetia</taxon>
        <taxon>Pirellulales</taxon>
        <taxon>Lacipirellulaceae</taxon>
        <taxon>Botrimarina</taxon>
    </lineage>
</organism>
<evidence type="ECO:0000256" key="4">
    <source>
        <dbReference type="ARBA" id="ARBA00022741"/>
    </source>
</evidence>
<keyword evidence="3 9" id="KW-0436">Ligase</keyword>
<dbReference type="HAMAP" id="MF_00127">
    <property type="entry name" value="His_tRNA_synth"/>
    <property type="match status" value="1"/>
</dbReference>
<feature type="binding site" evidence="10">
    <location>
        <begin position="283"/>
        <end position="284"/>
    </location>
    <ligand>
        <name>L-histidine</name>
        <dbReference type="ChEBI" id="CHEBI:57595"/>
    </ligand>
</feature>
<evidence type="ECO:0000256" key="2">
    <source>
        <dbReference type="ARBA" id="ARBA00011738"/>
    </source>
</evidence>
<name>A0A518KEC2_9BACT</name>
<accession>A0A518KEC2</accession>
<dbReference type="GO" id="GO:0005737">
    <property type="term" value="C:cytoplasm"/>
    <property type="evidence" value="ECO:0007669"/>
    <property type="project" value="UniProtKB-SubCell"/>
</dbReference>
<sequence length="441" mass="47795">MTKPQRIEPRTLKGFRDYPPEVMIPRERLMETARKVYRSYGYAPIDTPALEYLEILTGKGSDETDKQLYRFKDHGGRDVGLRFDLTVPLARFAAQHAQQLGLPFKRYHIAPVWRGENTQRGRYREFVQCDFDTVGTTALASDIETVLVIHDLMRAIGFERFTIRVNHRGVLNGLLETLGLAECSTEVLRALDKLTKMGADKVRAELAATAGASDEQSDKLLAFAGVTGSAEEVLAIVGPLVAGSERGEASVTRLYQVLAGFTAAGAEADRLRIDPSIARGLDYYTGLVLETTLDDLPDIGSVASGGRYDDLAGLYTNQTLPGIGASLGVDRLLAAMEELGLVGDARTPADALVVFFAEDRLGDYLKLAASLRTAGVGAELYPDAKKLGVQLKYADKKGFRLAVIAGPDELARGECQIKSLATGESTTVPLNEAPATALKLL</sequence>
<evidence type="ECO:0000256" key="6">
    <source>
        <dbReference type="ARBA" id="ARBA00022917"/>
    </source>
</evidence>
<keyword evidence="5 9" id="KW-0067">ATP-binding</keyword>
<keyword evidence="13" id="KW-1185">Reference proteome</keyword>
<evidence type="ECO:0000256" key="1">
    <source>
        <dbReference type="ARBA" id="ARBA00008226"/>
    </source>
</evidence>
<dbReference type="KEGG" id="bmei:Spa11_43710"/>
<evidence type="ECO:0000259" key="11">
    <source>
        <dbReference type="PROSITE" id="PS50862"/>
    </source>
</evidence>
<dbReference type="SUPFAM" id="SSF55681">
    <property type="entry name" value="Class II aaRS and biotin synthetases"/>
    <property type="match status" value="1"/>
</dbReference>
<dbReference type="PROSITE" id="PS50862">
    <property type="entry name" value="AA_TRNA_LIGASE_II"/>
    <property type="match status" value="1"/>
</dbReference>
<dbReference type="InterPro" id="IPR045864">
    <property type="entry name" value="aa-tRNA-synth_II/BPL/LPL"/>
</dbReference>
<dbReference type="PANTHER" id="PTHR11476">
    <property type="entry name" value="HISTIDYL-TRNA SYNTHETASE"/>
    <property type="match status" value="1"/>
</dbReference>
<dbReference type="Proteomes" id="UP000316426">
    <property type="component" value="Chromosome"/>
</dbReference>
<evidence type="ECO:0000256" key="5">
    <source>
        <dbReference type="ARBA" id="ARBA00022840"/>
    </source>
</evidence>
<comment type="subcellular location">
    <subcellularLocation>
        <location evidence="9">Cytoplasm</location>
    </subcellularLocation>
</comment>
<dbReference type="NCBIfam" id="TIGR00442">
    <property type="entry name" value="hisS"/>
    <property type="match status" value="1"/>
</dbReference>
<dbReference type="InterPro" id="IPR036621">
    <property type="entry name" value="Anticodon-bd_dom_sf"/>
</dbReference>
<dbReference type="InterPro" id="IPR004154">
    <property type="entry name" value="Anticodon-bd"/>
</dbReference>
<dbReference type="Gene3D" id="3.30.930.10">
    <property type="entry name" value="Bira Bifunctional Protein, Domain 2"/>
    <property type="match status" value="1"/>
</dbReference>
<dbReference type="Pfam" id="PF03129">
    <property type="entry name" value="HGTP_anticodon"/>
    <property type="match status" value="1"/>
</dbReference>
<comment type="subunit">
    <text evidence="2 9">Homodimer.</text>
</comment>
<evidence type="ECO:0000256" key="9">
    <source>
        <dbReference type="HAMAP-Rule" id="MF_00127"/>
    </source>
</evidence>
<gene>
    <name evidence="9 12" type="primary">hisS</name>
    <name evidence="12" type="ORF">Spa11_43710</name>
</gene>
<dbReference type="GO" id="GO:0004821">
    <property type="term" value="F:histidine-tRNA ligase activity"/>
    <property type="evidence" value="ECO:0007669"/>
    <property type="project" value="UniProtKB-UniRule"/>
</dbReference>
<dbReference type="GO" id="GO:0006427">
    <property type="term" value="P:histidyl-tRNA aminoacylation"/>
    <property type="evidence" value="ECO:0007669"/>
    <property type="project" value="UniProtKB-UniRule"/>
</dbReference>
<dbReference type="EC" id="6.1.1.21" evidence="9"/>
<evidence type="ECO:0000313" key="12">
    <source>
        <dbReference type="EMBL" id="QDV76146.1"/>
    </source>
</evidence>
<dbReference type="SUPFAM" id="SSF52954">
    <property type="entry name" value="Class II aaRS ABD-related"/>
    <property type="match status" value="1"/>
</dbReference>
<feature type="binding site" evidence="10">
    <location>
        <begin position="84"/>
        <end position="86"/>
    </location>
    <ligand>
        <name>L-histidine</name>
        <dbReference type="ChEBI" id="CHEBI:57595"/>
    </ligand>
</feature>
<dbReference type="Gene3D" id="3.40.50.800">
    <property type="entry name" value="Anticodon-binding domain"/>
    <property type="match status" value="1"/>
</dbReference>
<evidence type="ECO:0000256" key="3">
    <source>
        <dbReference type="ARBA" id="ARBA00022598"/>
    </source>
</evidence>
<dbReference type="EMBL" id="CP036349">
    <property type="protein sequence ID" value="QDV76146.1"/>
    <property type="molecule type" value="Genomic_DNA"/>
</dbReference>
<evidence type="ECO:0000256" key="7">
    <source>
        <dbReference type="ARBA" id="ARBA00023146"/>
    </source>
</evidence>
<dbReference type="InterPro" id="IPR033656">
    <property type="entry name" value="HisRS_anticodon"/>
</dbReference>
<comment type="similarity">
    <text evidence="1 9">Belongs to the class-II aminoacyl-tRNA synthetase family.</text>
</comment>
<dbReference type="InterPro" id="IPR006195">
    <property type="entry name" value="aa-tRNA-synth_II"/>
</dbReference>
<dbReference type="RefSeq" id="WP_261342277.1">
    <property type="nucleotide sequence ID" value="NZ_CP036349.1"/>
</dbReference>
<keyword evidence="7 9" id="KW-0030">Aminoacyl-tRNA synthetase</keyword>
<dbReference type="AlphaFoldDB" id="A0A518KEC2"/>
<reference evidence="12 13" key="1">
    <citation type="submission" date="2019-02" db="EMBL/GenBank/DDBJ databases">
        <title>Deep-cultivation of Planctomycetes and their phenomic and genomic characterization uncovers novel biology.</title>
        <authorList>
            <person name="Wiegand S."/>
            <person name="Jogler M."/>
            <person name="Boedeker C."/>
            <person name="Pinto D."/>
            <person name="Vollmers J."/>
            <person name="Rivas-Marin E."/>
            <person name="Kohn T."/>
            <person name="Peeters S.H."/>
            <person name="Heuer A."/>
            <person name="Rast P."/>
            <person name="Oberbeckmann S."/>
            <person name="Bunk B."/>
            <person name="Jeske O."/>
            <person name="Meyerdierks A."/>
            <person name="Storesund J.E."/>
            <person name="Kallscheuer N."/>
            <person name="Luecker S."/>
            <person name="Lage O.M."/>
            <person name="Pohl T."/>
            <person name="Merkel B.J."/>
            <person name="Hornburger P."/>
            <person name="Mueller R.-W."/>
            <person name="Bruemmer F."/>
            <person name="Labrenz M."/>
            <person name="Spormann A.M."/>
            <person name="Op den Camp H."/>
            <person name="Overmann J."/>
            <person name="Amann R."/>
            <person name="Jetten M.S.M."/>
            <person name="Mascher T."/>
            <person name="Medema M.H."/>
            <person name="Devos D.P."/>
            <person name="Kaster A.-K."/>
            <person name="Ovreas L."/>
            <person name="Rohde M."/>
            <person name="Galperin M.Y."/>
            <person name="Jogler C."/>
        </authorList>
    </citation>
    <scope>NUCLEOTIDE SEQUENCE [LARGE SCALE GENOMIC DNA]</scope>
    <source>
        <strain evidence="12 13">Spa11</strain>
    </source>
</reference>
<feature type="binding site" evidence="10">
    <location>
        <position position="114"/>
    </location>
    <ligand>
        <name>L-histidine</name>
        <dbReference type="ChEBI" id="CHEBI:57595"/>
    </ligand>
</feature>